<reference evidence="3 4" key="1">
    <citation type="submission" date="2018-10" db="EMBL/GenBank/DDBJ databases">
        <title>Draft genome sequence for the type isolate of Erwinia psidii, agent causal of bacterial blight in guava (Psidium guajava) and wilt and die-back of Eucalyptus spp.</title>
        <authorList>
            <person name="Hermenegildo P.S."/>
            <person name="Santos S.A."/>
            <person name="Guimaraes L.M.S."/>
            <person name="Vidigal P.M.P."/>
            <person name="Pereira I.C."/>
            <person name="Badel J.L."/>
            <person name="Alfenas-Zerbini P."/>
            <person name="Ferreira M.A.S.V."/>
            <person name="Alfenas A.C."/>
        </authorList>
    </citation>
    <scope>NUCLEOTIDE SEQUENCE [LARGE SCALE GENOMIC DNA]</scope>
    <source>
        <strain evidence="3 4">IBSBF 435</strain>
    </source>
</reference>
<keyword evidence="4" id="KW-1185">Reference proteome</keyword>
<feature type="non-terminal residue" evidence="3">
    <location>
        <position position="1"/>
    </location>
</feature>
<dbReference type="Proteomes" id="UP000279457">
    <property type="component" value="Unassembled WGS sequence"/>
</dbReference>
<dbReference type="AlphaFoldDB" id="A0A3N6RTM8"/>
<dbReference type="InterPro" id="IPR001826">
    <property type="entry name" value="RHS"/>
</dbReference>
<dbReference type="PRINTS" id="PR00394">
    <property type="entry name" value="RHSPROTEIN"/>
</dbReference>
<sequence length="252" mass="28028">EPEIYWYHCQPNGTPERLTDKAGRVCWQGHNGAWGKLLREERLNGPDDAQNLRMQGQYLDRETGLHYNLYRYYDADCGRFTQPDPIGLLGGLNLYAYAPNALGWIDPLGLKAKCAPTKANDHNQAKFGRQWQGRGIYEGRDSWSNTMLKEGDIVYGGAPGQSGFYFDKATLEAAGGSREKLWKSLQVLPHPTFGYRSKIQAYQVKREAIAGTGKALSQDPLKGFGNGGGTQFFLSNYKTVLEPIGDPFGLGI</sequence>
<evidence type="ECO:0000256" key="1">
    <source>
        <dbReference type="ARBA" id="ARBA00009455"/>
    </source>
</evidence>
<dbReference type="Gene3D" id="2.180.10.10">
    <property type="entry name" value="RHS repeat-associated core"/>
    <property type="match status" value="1"/>
</dbReference>
<feature type="domain" description="RHS protein conserved region" evidence="2">
    <location>
        <begin position="4"/>
        <end position="40"/>
    </location>
</feature>
<dbReference type="Pfam" id="PF03527">
    <property type="entry name" value="RHS"/>
    <property type="match status" value="1"/>
</dbReference>
<organism evidence="3 4">
    <name type="scientific">Erwinia psidii</name>
    <dbReference type="NCBI Taxonomy" id="69224"/>
    <lineage>
        <taxon>Bacteria</taxon>
        <taxon>Pseudomonadati</taxon>
        <taxon>Pseudomonadota</taxon>
        <taxon>Gammaproteobacteria</taxon>
        <taxon>Enterobacterales</taxon>
        <taxon>Erwiniaceae</taxon>
        <taxon>Erwinia</taxon>
    </lineage>
</organism>
<evidence type="ECO:0000313" key="4">
    <source>
        <dbReference type="Proteomes" id="UP000279457"/>
    </source>
</evidence>
<accession>A0A3N6RTM8</accession>
<dbReference type="PANTHER" id="PTHR32305">
    <property type="match status" value="1"/>
</dbReference>
<dbReference type="InterPro" id="IPR022385">
    <property type="entry name" value="Rhs_assc_core"/>
</dbReference>
<dbReference type="EMBL" id="RHHM01000034">
    <property type="protein sequence ID" value="RQM36314.1"/>
    <property type="molecule type" value="Genomic_DNA"/>
</dbReference>
<name>A0A3N6RTM8_9GAMM</name>
<evidence type="ECO:0000313" key="3">
    <source>
        <dbReference type="EMBL" id="RQM36314.1"/>
    </source>
</evidence>
<gene>
    <name evidence="3" type="ORF">EB241_21195</name>
</gene>
<comment type="caution">
    <text evidence="3">The sequence shown here is derived from an EMBL/GenBank/DDBJ whole genome shotgun (WGS) entry which is preliminary data.</text>
</comment>
<comment type="similarity">
    <text evidence="1">Belongs to the RHS family.</text>
</comment>
<dbReference type="InterPro" id="IPR050708">
    <property type="entry name" value="T6SS_VgrG/RHS"/>
</dbReference>
<evidence type="ECO:0000259" key="2">
    <source>
        <dbReference type="Pfam" id="PF03527"/>
    </source>
</evidence>
<dbReference type="PANTHER" id="PTHR32305:SF15">
    <property type="entry name" value="PROTEIN RHSA-RELATED"/>
    <property type="match status" value="1"/>
</dbReference>
<dbReference type="NCBIfam" id="TIGR03696">
    <property type="entry name" value="Rhs_assc_core"/>
    <property type="match status" value="1"/>
</dbReference>
<proteinExistence type="inferred from homology"/>
<protein>
    <submittedName>
        <fullName evidence="3">Type IV secretion protein Rhs</fullName>
    </submittedName>
</protein>
<dbReference type="RefSeq" id="WP_199737412.1">
    <property type="nucleotide sequence ID" value="NZ_RHHM01000034.1"/>
</dbReference>